<evidence type="ECO:0000313" key="5">
    <source>
        <dbReference type="EMBL" id="OBR93191.1"/>
    </source>
</evidence>
<evidence type="ECO:0000259" key="3">
    <source>
        <dbReference type="Pfam" id="PF18705"/>
    </source>
</evidence>
<dbReference type="AlphaFoldDB" id="A0A166U1I1"/>
<feature type="domain" description="DUF4179" evidence="2">
    <location>
        <begin position="55"/>
        <end position="145"/>
    </location>
</feature>
<dbReference type="Proteomes" id="UP000077384">
    <property type="component" value="Unassembled WGS sequence"/>
</dbReference>
<proteinExistence type="predicted"/>
<feature type="transmembrane region" description="Helical" evidence="1">
    <location>
        <begin position="58"/>
        <end position="84"/>
    </location>
</feature>
<evidence type="ECO:0000313" key="7">
    <source>
        <dbReference type="Proteomes" id="UP000093694"/>
    </source>
</evidence>
<keyword evidence="1" id="KW-0812">Transmembrane</keyword>
<accession>A0A166U1I1</accession>
<dbReference type="InterPro" id="IPR040680">
    <property type="entry name" value="DUF5643"/>
</dbReference>
<reference evidence="4 6" key="1">
    <citation type="journal article" date="2015" name="Biotechnol. Bioeng.">
        <title>Genome sequence and phenotypic characterization of Caulobacter segnis.</title>
        <authorList>
            <person name="Patel S."/>
            <person name="Fletcher B."/>
            <person name="Scott D.C."/>
            <person name="Ely B."/>
        </authorList>
    </citation>
    <scope>NUCLEOTIDE SEQUENCE [LARGE SCALE GENOMIC DNA]</scope>
    <source>
        <strain evidence="4 6">PS02</strain>
    </source>
</reference>
<evidence type="ECO:0000313" key="6">
    <source>
        <dbReference type="Proteomes" id="UP000077384"/>
    </source>
</evidence>
<evidence type="ECO:0000313" key="4">
    <source>
        <dbReference type="EMBL" id="OAA94447.1"/>
    </source>
</evidence>
<sequence length="486" mass="54819">MNMNDFNMEEKDIYKLFNDVKIEESEFDPMDEEVTDIEKQKIKKNLKKRIKGQRKFKILKYSSIAAALGFICTIGIGTISPAFAENIPILNSITQKLNDEFGSHGSYAEYSQIVNKPVTSNGITLTINEVIADDSKLVIGYTIKSNKHIENLETFSLSMFLKIDGKRSGSSGSSVGNYTNDYTYVGSEEIHTDLIKNASKKINIALNVDEISNIKGKWNFAFSASKNQLVKNSVVFKPNIKLDFPNSIAKVDKIVFSPIDTSIFVSGNYKDKEKVKKNIEVNHDPSLMDYDYWVAYDDKEVELIPKGIGGGNSDSNTGIFNIEMQYNKLNKIPKYLTIVPCKITPSAGGGVSTDKNGKEAHYAVKSKKPVEISKTIDGVYPMELTQGKMGKITIESIETDKDSTTVKYRVDGKAPYFQAQDLWIKDSSGKEVDYKSYDIRKDDSNPNEFVRQFKKLDSNKKYTIFTDDFSNVEFREDLKFTINLSK</sequence>
<organism evidence="4 6">
    <name type="scientific">Clostridium coskatii</name>
    <dbReference type="NCBI Taxonomy" id="1705578"/>
    <lineage>
        <taxon>Bacteria</taxon>
        <taxon>Bacillati</taxon>
        <taxon>Bacillota</taxon>
        <taxon>Clostridia</taxon>
        <taxon>Eubacteriales</taxon>
        <taxon>Clostridiaceae</taxon>
        <taxon>Clostridium</taxon>
    </lineage>
</organism>
<dbReference type="PATRIC" id="fig|1705578.3.peg.2651"/>
<feature type="domain" description="DUF5643" evidence="3">
    <location>
        <begin position="234"/>
        <end position="366"/>
    </location>
</feature>
<evidence type="ECO:0000256" key="1">
    <source>
        <dbReference type="SAM" id="Phobius"/>
    </source>
</evidence>
<gene>
    <name evidence="5" type="ORF">CLCOS_26630</name>
    <name evidence="4" type="ORF">WX73_02993</name>
</gene>
<dbReference type="EMBL" id="LITQ01000003">
    <property type="protein sequence ID" value="OAA94447.1"/>
    <property type="molecule type" value="Genomic_DNA"/>
</dbReference>
<dbReference type="Proteomes" id="UP000093694">
    <property type="component" value="Unassembled WGS sequence"/>
</dbReference>
<protein>
    <recommendedName>
        <fullName evidence="8">DUF4179 domain-containing protein</fullName>
    </recommendedName>
</protein>
<evidence type="ECO:0000259" key="2">
    <source>
        <dbReference type="Pfam" id="PF13786"/>
    </source>
</evidence>
<evidence type="ECO:0008006" key="8">
    <source>
        <dbReference type="Google" id="ProtNLM"/>
    </source>
</evidence>
<keyword evidence="1" id="KW-1133">Transmembrane helix</keyword>
<comment type="caution">
    <text evidence="4">The sequence shown here is derived from an EMBL/GenBank/DDBJ whole genome shotgun (WGS) entry which is preliminary data.</text>
</comment>
<reference evidence="5 7" key="2">
    <citation type="journal article" date="2016" name="Front. Microbiol.">
        <title>Industrial Acetogenic Biocatalysts: A Comparative Metabolic and Genomic Analysis.</title>
        <authorList>
            <person name="Bengelsdorf F."/>
            <person name="Poehlein A."/>
            <person name="Sonja S."/>
            <person name="Erz C."/>
            <person name="Hummel T."/>
            <person name="Hoffmeister S."/>
            <person name="Daniel R."/>
            <person name="Durre P."/>
        </authorList>
    </citation>
    <scope>NUCLEOTIDE SEQUENCE [LARGE SCALE GENOMIC DNA]</scope>
    <source>
        <strain evidence="5 7">PTA-10522</strain>
    </source>
</reference>
<dbReference type="Pfam" id="PF18705">
    <property type="entry name" value="DUF5643"/>
    <property type="match status" value="1"/>
</dbReference>
<keyword evidence="1" id="KW-0472">Membrane</keyword>
<keyword evidence="7" id="KW-1185">Reference proteome</keyword>
<dbReference type="Gene3D" id="2.60.40.1630">
    <property type="entry name" value="bacillus anthracis domain"/>
    <property type="match status" value="1"/>
</dbReference>
<dbReference type="InterPro" id="IPR025436">
    <property type="entry name" value="DUF4179"/>
</dbReference>
<dbReference type="EMBL" id="LROR01000054">
    <property type="protein sequence ID" value="OBR93191.1"/>
    <property type="molecule type" value="Genomic_DNA"/>
</dbReference>
<dbReference type="Pfam" id="PF13786">
    <property type="entry name" value="DUF4179"/>
    <property type="match status" value="1"/>
</dbReference>
<name>A0A166U1I1_9CLOT</name>